<evidence type="ECO:0000313" key="2">
    <source>
        <dbReference type="EnsemblPlants" id="OB03G15710.1"/>
    </source>
</evidence>
<evidence type="ECO:0000256" key="1">
    <source>
        <dbReference type="SAM" id="MobiDB-lite"/>
    </source>
</evidence>
<accession>J3LKJ5</accession>
<feature type="compositionally biased region" description="Basic residues" evidence="1">
    <location>
        <begin position="74"/>
        <end position="95"/>
    </location>
</feature>
<keyword evidence="3" id="KW-1185">Reference proteome</keyword>
<dbReference type="Gramene" id="OB03G15710.1">
    <property type="protein sequence ID" value="OB03G15710.1"/>
    <property type="gene ID" value="OB03G15710"/>
</dbReference>
<feature type="compositionally biased region" description="Basic residues" evidence="1">
    <location>
        <begin position="126"/>
        <end position="140"/>
    </location>
</feature>
<dbReference type="HOGENOM" id="CLU_1380007_0_0_1"/>
<reference evidence="2" key="2">
    <citation type="submission" date="2013-04" db="UniProtKB">
        <authorList>
            <consortium name="EnsemblPlants"/>
        </authorList>
    </citation>
    <scope>IDENTIFICATION</scope>
</reference>
<evidence type="ECO:0000313" key="3">
    <source>
        <dbReference type="Proteomes" id="UP000006038"/>
    </source>
</evidence>
<feature type="region of interest" description="Disordered" evidence="1">
    <location>
        <begin position="1"/>
        <end position="22"/>
    </location>
</feature>
<feature type="region of interest" description="Disordered" evidence="1">
    <location>
        <begin position="74"/>
        <end position="198"/>
    </location>
</feature>
<dbReference type="AlphaFoldDB" id="J3LKJ5"/>
<dbReference type="EnsemblPlants" id="OB03G15710.1">
    <property type="protein sequence ID" value="OB03G15710.1"/>
    <property type="gene ID" value="OB03G15710"/>
</dbReference>
<sequence length="198" mass="22003">MERWAVPKGTAGPARRSGAAQPSFSSTLLDAIYKSMDEPGHGDAGVWGGWQQLRLLPPLRSSTRPCTMVTTTSRRWRGATGRARRARTPRRRARRSVPAMVGSRRPRRSRRTTDASAPSVRLYPVGRRRPRRRRRPRNRGHPSGPSSGTSASRLPPARAWPASSTPSSPGNARRPRRPRPRPVASPRARRRRPTPAPA</sequence>
<dbReference type="Proteomes" id="UP000006038">
    <property type="component" value="Chromosome 3"/>
</dbReference>
<protein>
    <submittedName>
        <fullName evidence="2">Uncharacterized protein</fullName>
    </submittedName>
</protein>
<name>J3LKJ5_ORYBR</name>
<reference evidence="2" key="1">
    <citation type="journal article" date="2013" name="Nat. Commun.">
        <title>Whole-genome sequencing of Oryza brachyantha reveals mechanisms underlying Oryza genome evolution.</title>
        <authorList>
            <person name="Chen J."/>
            <person name="Huang Q."/>
            <person name="Gao D."/>
            <person name="Wang J."/>
            <person name="Lang Y."/>
            <person name="Liu T."/>
            <person name="Li B."/>
            <person name="Bai Z."/>
            <person name="Luis Goicoechea J."/>
            <person name="Liang C."/>
            <person name="Chen C."/>
            <person name="Zhang W."/>
            <person name="Sun S."/>
            <person name="Liao Y."/>
            <person name="Zhang X."/>
            <person name="Yang L."/>
            <person name="Song C."/>
            <person name="Wang M."/>
            <person name="Shi J."/>
            <person name="Liu G."/>
            <person name="Liu J."/>
            <person name="Zhou H."/>
            <person name="Zhou W."/>
            <person name="Yu Q."/>
            <person name="An N."/>
            <person name="Chen Y."/>
            <person name="Cai Q."/>
            <person name="Wang B."/>
            <person name="Liu B."/>
            <person name="Min J."/>
            <person name="Huang Y."/>
            <person name="Wu H."/>
            <person name="Li Z."/>
            <person name="Zhang Y."/>
            <person name="Yin Y."/>
            <person name="Song W."/>
            <person name="Jiang J."/>
            <person name="Jackson S.A."/>
            <person name="Wing R.A."/>
            <person name="Wang J."/>
            <person name="Chen M."/>
        </authorList>
    </citation>
    <scope>NUCLEOTIDE SEQUENCE [LARGE SCALE GENOMIC DNA]</scope>
    <source>
        <strain evidence="2">cv. IRGC 101232</strain>
    </source>
</reference>
<proteinExistence type="predicted"/>
<organism evidence="2">
    <name type="scientific">Oryza brachyantha</name>
    <name type="common">malo sina</name>
    <dbReference type="NCBI Taxonomy" id="4533"/>
    <lineage>
        <taxon>Eukaryota</taxon>
        <taxon>Viridiplantae</taxon>
        <taxon>Streptophyta</taxon>
        <taxon>Embryophyta</taxon>
        <taxon>Tracheophyta</taxon>
        <taxon>Spermatophyta</taxon>
        <taxon>Magnoliopsida</taxon>
        <taxon>Liliopsida</taxon>
        <taxon>Poales</taxon>
        <taxon>Poaceae</taxon>
        <taxon>BOP clade</taxon>
        <taxon>Oryzoideae</taxon>
        <taxon>Oryzeae</taxon>
        <taxon>Oryzinae</taxon>
        <taxon>Oryza</taxon>
    </lineage>
</organism>
<feature type="compositionally biased region" description="Basic residues" evidence="1">
    <location>
        <begin position="187"/>
        <end position="198"/>
    </location>
</feature>
<dbReference type="OMA" id="STRPCTM"/>